<dbReference type="AlphaFoldDB" id="A0A4P9VU63"/>
<dbReference type="SUPFAM" id="SSF48452">
    <property type="entry name" value="TPR-like"/>
    <property type="match status" value="1"/>
</dbReference>
<accession>A0A4P9VU63</accession>
<evidence type="ECO:0000313" key="2">
    <source>
        <dbReference type="EMBL" id="RDH46439.1"/>
    </source>
</evidence>
<dbReference type="InterPro" id="IPR019734">
    <property type="entry name" value="TPR_rpt"/>
</dbReference>
<proteinExistence type="predicted"/>
<comment type="caution">
    <text evidence="2">The sequence shown here is derived from an EMBL/GenBank/DDBJ whole genome shotgun (WGS) entry which is preliminary data.</text>
</comment>
<dbReference type="Proteomes" id="UP000257039">
    <property type="component" value="Unassembled WGS sequence"/>
</dbReference>
<sequence>MKFTDNLNLDEIFHCALSASEQGDHAQAIILLKECIQKEERAVYYYMLAAEHAEIGLYQYAIEEMKIALEKDPNLWIAKFQLSLLYLTTSEIEEAATVWLELKESNATDYLKLFAEGLLLLQEENISLGIEKLELGIEANNENKPLNGDIENIIQTVTENNIREEQQNLKDESEVLLESKLNKDSAINKIFISKYQQDSNEN</sequence>
<dbReference type="PROSITE" id="PS50005">
    <property type="entry name" value="TPR"/>
    <property type="match status" value="1"/>
</dbReference>
<reference evidence="2 3" key="1">
    <citation type="submission" date="2017-04" db="EMBL/GenBank/DDBJ databases">
        <title>Draft genome sequence of Zooshikella ganghwensis VG4 isolated from Red Sea sediments.</title>
        <authorList>
            <person name="Rehman Z."/>
            <person name="Alam I."/>
            <person name="Kamau A."/>
            <person name="Bajic V."/>
            <person name="Leiknes T."/>
        </authorList>
    </citation>
    <scope>NUCLEOTIDE SEQUENCE [LARGE SCALE GENOMIC DNA]</scope>
    <source>
        <strain evidence="2 3">VG4</strain>
    </source>
</reference>
<name>A0A4P9VU63_9GAMM</name>
<keyword evidence="1" id="KW-0802">TPR repeat</keyword>
<dbReference type="RefSeq" id="WP_094789199.1">
    <property type="nucleotide sequence ID" value="NZ_JAEVHG010000009.1"/>
</dbReference>
<gene>
    <name evidence="2" type="ORF">B9G39_24940</name>
</gene>
<organism evidence="2 3">
    <name type="scientific">Zooshikella ganghwensis</name>
    <dbReference type="NCBI Taxonomy" id="202772"/>
    <lineage>
        <taxon>Bacteria</taxon>
        <taxon>Pseudomonadati</taxon>
        <taxon>Pseudomonadota</taxon>
        <taxon>Gammaproteobacteria</taxon>
        <taxon>Oceanospirillales</taxon>
        <taxon>Zooshikellaceae</taxon>
        <taxon>Zooshikella</taxon>
    </lineage>
</organism>
<dbReference type="InterPro" id="IPR011990">
    <property type="entry name" value="TPR-like_helical_dom_sf"/>
</dbReference>
<protein>
    <submittedName>
        <fullName evidence="2">Uncharacterized protein</fullName>
    </submittedName>
</protein>
<evidence type="ECO:0000313" key="3">
    <source>
        <dbReference type="Proteomes" id="UP000257039"/>
    </source>
</evidence>
<keyword evidence="3" id="KW-1185">Reference proteome</keyword>
<feature type="repeat" description="TPR" evidence="1">
    <location>
        <begin position="42"/>
        <end position="75"/>
    </location>
</feature>
<dbReference type="Gene3D" id="1.25.40.10">
    <property type="entry name" value="Tetratricopeptide repeat domain"/>
    <property type="match status" value="1"/>
</dbReference>
<dbReference type="EMBL" id="NDXW01000001">
    <property type="protein sequence ID" value="RDH46439.1"/>
    <property type="molecule type" value="Genomic_DNA"/>
</dbReference>
<evidence type="ECO:0000256" key="1">
    <source>
        <dbReference type="PROSITE-ProRule" id="PRU00339"/>
    </source>
</evidence>